<dbReference type="PANTHER" id="PTHR13604">
    <property type="entry name" value="DC12-RELATED"/>
    <property type="match status" value="1"/>
</dbReference>
<name>S5DIP8_9ACTN</name>
<dbReference type="SUPFAM" id="SSF143081">
    <property type="entry name" value="BB1717-like"/>
    <property type="match status" value="1"/>
</dbReference>
<keyword evidence="7" id="KW-0456">Lyase</keyword>
<dbReference type="GO" id="GO:0106300">
    <property type="term" value="P:protein-DNA covalent cross-linking repair"/>
    <property type="evidence" value="ECO:0007669"/>
    <property type="project" value="InterPro"/>
</dbReference>
<dbReference type="AlphaFoldDB" id="S5DIP8"/>
<evidence type="ECO:0000256" key="8">
    <source>
        <dbReference type="RuleBase" id="RU364100"/>
    </source>
</evidence>
<dbReference type="Gene3D" id="3.90.1680.10">
    <property type="entry name" value="SOS response associated peptidase-like"/>
    <property type="match status" value="1"/>
</dbReference>
<accession>S5DIP8</accession>
<organism evidence="9">
    <name type="scientific">Candidatus Actinomarina minuta</name>
    <dbReference type="NCBI Taxonomy" id="1389454"/>
    <lineage>
        <taxon>Bacteria</taxon>
        <taxon>Bacillati</taxon>
        <taxon>Actinomycetota</taxon>
        <taxon>Actinomycetes</taxon>
        <taxon>Candidatus Actinomarinidae</taxon>
        <taxon>Candidatus Actinomarinales</taxon>
        <taxon>Candidatus Actinomarineae</taxon>
        <taxon>Candidatus Actinomarinaceae</taxon>
        <taxon>Candidatus Actinomarina</taxon>
    </lineage>
</organism>
<evidence type="ECO:0000313" key="9">
    <source>
        <dbReference type="EMBL" id="AGQ18656.1"/>
    </source>
</evidence>
<dbReference type="Pfam" id="PF02586">
    <property type="entry name" value="SRAP"/>
    <property type="match status" value="1"/>
</dbReference>
<dbReference type="PANTHER" id="PTHR13604:SF0">
    <property type="entry name" value="ABASIC SITE PROCESSING PROTEIN HMCES"/>
    <property type="match status" value="1"/>
</dbReference>
<keyword evidence="3" id="KW-0227">DNA damage</keyword>
<evidence type="ECO:0000256" key="1">
    <source>
        <dbReference type="ARBA" id="ARBA00008136"/>
    </source>
</evidence>
<reference evidence="9" key="1">
    <citation type="journal article" date="2013" name="Sci. Rep.">
        <title>Metagenomics uncovers a new group of low GC and ultra-small marine Actinobacteria.</title>
        <authorList>
            <person name="Ghai R."/>
            <person name="Mizuno C.M."/>
            <person name="Picazo A."/>
            <person name="Camacho A."/>
            <person name="Rodriguez-Valera F."/>
        </authorList>
    </citation>
    <scope>NUCLEOTIDE SEQUENCE</scope>
</reference>
<proteinExistence type="inferred from homology"/>
<keyword evidence="2 8" id="KW-0645">Protease</keyword>
<keyword evidence="6" id="KW-0238">DNA-binding</keyword>
<evidence type="ECO:0000256" key="7">
    <source>
        <dbReference type="ARBA" id="ARBA00023239"/>
    </source>
</evidence>
<protein>
    <recommendedName>
        <fullName evidence="8">Abasic site processing protein</fullName>
        <ecNumber evidence="8">3.4.-.-</ecNumber>
    </recommendedName>
</protein>
<evidence type="ECO:0000256" key="4">
    <source>
        <dbReference type="ARBA" id="ARBA00022801"/>
    </source>
</evidence>
<comment type="similarity">
    <text evidence="1 8">Belongs to the SOS response-associated peptidase family.</text>
</comment>
<dbReference type="GO" id="GO:0006508">
    <property type="term" value="P:proteolysis"/>
    <property type="evidence" value="ECO:0007669"/>
    <property type="project" value="UniProtKB-KW"/>
</dbReference>
<dbReference type="GO" id="GO:0003697">
    <property type="term" value="F:single-stranded DNA binding"/>
    <property type="evidence" value="ECO:0007669"/>
    <property type="project" value="InterPro"/>
</dbReference>
<dbReference type="GO" id="GO:0016829">
    <property type="term" value="F:lyase activity"/>
    <property type="evidence" value="ECO:0007669"/>
    <property type="project" value="UniProtKB-KW"/>
</dbReference>
<sequence>MCGRYYFSIDLGNLSFVENIDGFSFEENFNIAPQSSAPVVIDNNLKECTWGYYPQWLKDQSNSRPLFNTRFESLLEKKTFTSAFKKSRCLVPISGWYEWKIVDEGKQPYFFKNNNEENLLAAGLYWKRSDGSTEFTIITTAAPIEINEVHDRSPLILDDVSTGIWLSDDDPEDVHSNISHDFGNNIEFYQVSKSVNNPKNNNEELIKEFTDLPF</sequence>
<keyword evidence="5" id="KW-0190">Covalent protein-DNA linkage</keyword>
<evidence type="ECO:0000256" key="2">
    <source>
        <dbReference type="ARBA" id="ARBA00022670"/>
    </source>
</evidence>
<dbReference type="GO" id="GO:0008233">
    <property type="term" value="F:peptidase activity"/>
    <property type="evidence" value="ECO:0007669"/>
    <property type="project" value="UniProtKB-KW"/>
</dbReference>
<keyword evidence="4 8" id="KW-0378">Hydrolase</keyword>
<evidence type="ECO:0000256" key="6">
    <source>
        <dbReference type="ARBA" id="ARBA00023125"/>
    </source>
</evidence>
<dbReference type="InterPro" id="IPR036590">
    <property type="entry name" value="SRAP-like"/>
</dbReference>
<evidence type="ECO:0000256" key="5">
    <source>
        <dbReference type="ARBA" id="ARBA00023124"/>
    </source>
</evidence>
<dbReference type="EC" id="3.4.-.-" evidence="8"/>
<dbReference type="InterPro" id="IPR003738">
    <property type="entry name" value="SRAP"/>
</dbReference>
<evidence type="ECO:0000256" key="3">
    <source>
        <dbReference type="ARBA" id="ARBA00022763"/>
    </source>
</evidence>
<dbReference type="EMBL" id="KC811108">
    <property type="protein sequence ID" value="AGQ18656.1"/>
    <property type="molecule type" value="Genomic_DNA"/>
</dbReference>